<dbReference type="SUPFAM" id="SSF47113">
    <property type="entry name" value="Histone-fold"/>
    <property type="match status" value="1"/>
</dbReference>
<keyword evidence="1" id="KW-0544">Nucleosome core</keyword>
<name>A0A3Q7GJI3_SOLLC</name>
<protein>
    <recommendedName>
        <fullName evidence="1">Histone H2A</fullName>
    </recommendedName>
</protein>
<keyword evidence="1" id="KW-0238">DNA-binding</keyword>
<comment type="similarity">
    <text evidence="1">Belongs to the histone H2A family.</text>
</comment>
<feature type="domain" description="Histone H2A C-terminal" evidence="2">
    <location>
        <begin position="53"/>
        <end position="81"/>
    </location>
</feature>
<evidence type="ECO:0000313" key="3">
    <source>
        <dbReference type="EnsemblPlants" id="Solyc05g025980.2.1"/>
    </source>
</evidence>
<dbReference type="AlphaFoldDB" id="A0A3Q7GJI3"/>
<keyword evidence="1" id="KW-0539">Nucleus</keyword>
<dbReference type="PRINTS" id="PR00620">
    <property type="entry name" value="HISTONEH2A"/>
</dbReference>
<dbReference type="InterPro" id="IPR002119">
    <property type="entry name" value="Histone_H2A"/>
</dbReference>
<dbReference type="Gramene" id="Solyc05g025980.2.1">
    <property type="protein sequence ID" value="Solyc05g025980.2.1"/>
    <property type="gene ID" value="Solyc05g025980.2"/>
</dbReference>
<dbReference type="InterPro" id="IPR032454">
    <property type="entry name" value="Histone_H2A_C"/>
</dbReference>
<dbReference type="GO" id="GO:0030527">
    <property type="term" value="F:structural constituent of chromatin"/>
    <property type="evidence" value="ECO:0000318"/>
    <property type="project" value="GO_Central"/>
</dbReference>
<dbReference type="STRING" id="4081.A0A3Q7GJI3"/>
<dbReference type="Pfam" id="PF16211">
    <property type="entry name" value="Histone_H2A_C"/>
    <property type="match status" value="1"/>
</dbReference>
<keyword evidence="1" id="KW-0158">Chromosome</keyword>
<dbReference type="Proteomes" id="UP000004994">
    <property type="component" value="Chromosome 5"/>
</dbReference>
<reference evidence="3" key="2">
    <citation type="submission" date="2019-01" db="UniProtKB">
        <authorList>
            <consortium name="EnsemblPlants"/>
        </authorList>
    </citation>
    <scope>IDENTIFICATION</scope>
    <source>
        <strain evidence="3">cv. Heinz 1706</strain>
    </source>
</reference>
<comment type="subunit">
    <text evidence="1">The nucleosome is a histone octamer containing two molecules each of H2A, H2B, H3 and H4 assembled in one H3-H4 heterotetramer and two H2A-H2B heterodimers. The octamer wraps approximately 147 bp of DNA.</text>
</comment>
<evidence type="ECO:0000256" key="1">
    <source>
        <dbReference type="RuleBase" id="RU003767"/>
    </source>
</evidence>
<dbReference type="GO" id="GO:0046982">
    <property type="term" value="F:protein heterodimerization activity"/>
    <property type="evidence" value="ECO:0007669"/>
    <property type="project" value="InterPro"/>
</dbReference>
<dbReference type="GO" id="GO:0031507">
    <property type="term" value="P:heterochromatin formation"/>
    <property type="evidence" value="ECO:0000318"/>
    <property type="project" value="GO_Central"/>
</dbReference>
<comment type="subcellular location">
    <subcellularLocation>
        <location evidence="1">Nucleus</location>
    </subcellularLocation>
</comment>
<accession>A0A3Q7GJI3</accession>
<dbReference type="GO" id="GO:0003677">
    <property type="term" value="F:DNA binding"/>
    <property type="evidence" value="ECO:0007669"/>
    <property type="project" value="UniProtKB-KW"/>
</dbReference>
<organism evidence="3">
    <name type="scientific">Solanum lycopersicum</name>
    <name type="common">Tomato</name>
    <name type="synonym">Lycopersicon esculentum</name>
    <dbReference type="NCBI Taxonomy" id="4081"/>
    <lineage>
        <taxon>Eukaryota</taxon>
        <taxon>Viridiplantae</taxon>
        <taxon>Streptophyta</taxon>
        <taxon>Embryophyta</taxon>
        <taxon>Tracheophyta</taxon>
        <taxon>Spermatophyta</taxon>
        <taxon>Magnoliopsida</taxon>
        <taxon>eudicotyledons</taxon>
        <taxon>Gunneridae</taxon>
        <taxon>Pentapetalae</taxon>
        <taxon>asterids</taxon>
        <taxon>lamiids</taxon>
        <taxon>Solanales</taxon>
        <taxon>Solanaceae</taxon>
        <taxon>Solanoideae</taxon>
        <taxon>Solaneae</taxon>
        <taxon>Solanum</taxon>
        <taxon>Solanum subgen. Lycopersicon</taxon>
    </lineage>
</organism>
<reference evidence="3" key="1">
    <citation type="journal article" date="2012" name="Nature">
        <title>The tomato genome sequence provides insights into fleshy fruit evolution.</title>
        <authorList>
            <consortium name="Tomato Genome Consortium"/>
        </authorList>
    </citation>
    <scope>NUCLEOTIDE SEQUENCE [LARGE SCALE GENOMIC DNA]</scope>
    <source>
        <strain evidence="3">cv. Heinz 1706</strain>
    </source>
</reference>
<dbReference type="PaxDb" id="4081-Solyc05g025980.1.1"/>
<dbReference type="Gene3D" id="1.10.20.10">
    <property type="entry name" value="Histone, subunit A"/>
    <property type="match status" value="1"/>
</dbReference>
<evidence type="ECO:0000259" key="2">
    <source>
        <dbReference type="Pfam" id="PF16211"/>
    </source>
</evidence>
<dbReference type="GO" id="GO:0000786">
    <property type="term" value="C:nucleosome"/>
    <property type="evidence" value="ECO:0000318"/>
    <property type="project" value="GO_Central"/>
</dbReference>
<evidence type="ECO:0000313" key="4">
    <source>
        <dbReference type="Proteomes" id="UP000004994"/>
    </source>
</evidence>
<dbReference type="InterPro" id="IPR009072">
    <property type="entry name" value="Histone-fold"/>
</dbReference>
<keyword evidence="4" id="KW-1185">Reference proteome</keyword>
<dbReference type="PANTHER" id="PTHR23430">
    <property type="entry name" value="HISTONE H2A"/>
    <property type="match status" value="1"/>
</dbReference>
<dbReference type="SMART" id="SM00414">
    <property type="entry name" value="H2A"/>
    <property type="match status" value="1"/>
</dbReference>
<dbReference type="InParanoid" id="A0A3Q7GJI3"/>
<sequence>MSGSMQNVWETGAPLFLAGVLEYLADQVLELVGIAAMNDKKNRITPRHIQLAIRHVTIPNGGVIPNIHNIFPPNNKSNTSKAVVDVPKEQEDWNDNSIASIAMFASINLL</sequence>
<dbReference type="EnsemblPlants" id="Solyc05g025980.2.1">
    <property type="protein sequence ID" value="Solyc05g025980.2.1"/>
    <property type="gene ID" value="Solyc05g025980.2"/>
</dbReference>
<proteinExistence type="inferred from homology"/>
<dbReference type="GO" id="GO:0005634">
    <property type="term" value="C:nucleus"/>
    <property type="evidence" value="ECO:0000318"/>
    <property type="project" value="GO_Central"/>
</dbReference>